<dbReference type="AlphaFoldDB" id="A0A097EKG8"/>
<evidence type="ECO:0000313" key="1">
    <source>
        <dbReference type="EMBL" id="AIT08064.1"/>
    </source>
</evidence>
<organism evidence="1 2">
    <name type="scientific">Sphingomonas taxi</name>
    <dbReference type="NCBI Taxonomy" id="1549858"/>
    <lineage>
        <taxon>Bacteria</taxon>
        <taxon>Pseudomonadati</taxon>
        <taxon>Pseudomonadota</taxon>
        <taxon>Alphaproteobacteria</taxon>
        <taxon>Sphingomonadales</taxon>
        <taxon>Sphingomonadaceae</taxon>
        <taxon>Sphingomonas</taxon>
    </lineage>
</organism>
<accession>A0A097EKG8</accession>
<name>A0A097EKG8_9SPHN</name>
<dbReference type="KEGG" id="stax:MC45_07005"/>
<proteinExistence type="predicted"/>
<gene>
    <name evidence="1" type="ORF">MC45_07005</name>
</gene>
<keyword evidence="2" id="KW-1185">Reference proteome</keyword>
<dbReference type="eggNOG" id="ENOG5030R7Y">
    <property type="taxonomic scope" value="Bacteria"/>
</dbReference>
<protein>
    <submittedName>
        <fullName evidence="1">Uncharacterized protein</fullName>
    </submittedName>
</protein>
<dbReference type="EMBL" id="CP009571">
    <property type="protein sequence ID" value="AIT08064.1"/>
    <property type="molecule type" value="Genomic_DNA"/>
</dbReference>
<reference evidence="1 2" key="1">
    <citation type="submission" date="2014-09" db="EMBL/GenBank/DDBJ databases">
        <title>Using Illumina technology Improving SMRT sequencing Genome Assembly by RASTools.</title>
        <authorList>
            <person name="Zhou Y."/>
            <person name="Ma T."/>
            <person name="Liu T."/>
        </authorList>
    </citation>
    <scope>NUCLEOTIDE SEQUENCE [LARGE SCALE GENOMIC DNA]</scope>
    <source>
        <strain evidence="1 2">ATCC 55669</strain>
    </source>
</reference>
<dbReference type="HOGENOM" id="CLU_1884465_0_0_5"/>
<evidence type="ECO:0000313" key="2">
    <source>
        <dbReference type="Proteomes" id="UP000033200"/>
    </source>
</evidence>
<dbReference type="Proteomes" id="UP000033200">
    <property type="component" value="Chromosome"/>
</dbReference>
<sequence length="135" mass="13450">MPVQPQSPLGTLLLPQFAQLGCVAGALPDHGPTGSAWSRAYVLGAACASLQQHGAAPVSDHACFAAALDAFALTYGETDARAILAATIAAAEAQEPEVEDGLLQGAADLALATSGGAAAALHFATRLGEELAEEA</sequence>